<evidence type="ECO:0000256" key="1">
    <source>
        <dbReference type="SAM" id="MobiDB-lite"/>
    </source>
</evidence>
<dbReference type="AlphaFoldDB" id="A0A146KBI6"/>
<dbReference type="EMBL" id="GDID01002443">
    <property type="protein sequence ID" value="JAP94163.1"/>
    <property type="molecule type" value="Transcribed_RNA"/>
</dbReference>
<feature type="region of interest" description="Disordered" evidence="1">
    <location>
        <begin position="59"/>
        <end position="103"/>
    </location>
</feature>
<organism evidence="2">
    <name type="scientific">Trepomonas sp. PC1</name>
    <dbReference type="NCBI Taxonomy" id="1076344"/>
    <lineage>
        <taxon>Eukaryota</taxon>
        <taxon>Metamonada</taxon>
        <taxon>Diplomonadida</taxon>
        <taxon>Hexamitidae</taxon>
        <taxon>Hexamitinae</taxon>
        <taxon>Trepomonas</taxon>
    </lineage>
</organism>
<accession>A0A146KBI6</accession>
<reference evidence="2" key="1">
    <citation type="submission" date="2015-07" db="EMBL/GenBank/DDBJ databases">
        <title>Adaptation to a free-living lifestyle via gene acquisitions in the diplomonad Trepomonas sp. PC1.</title>
        <authorList>
            <person name="Xu F."/>
            <person name="Jerlstrom-Hultqvist J."/>
            <person name="Kolisko M."/>
            <person name="Simpson A.G.B."/>
            <person name="Roger A.J."/>
            <person name="Svard S.G."/>
            <person name="Andersson J.O."/>
        </authorList>
    </citation>
    <scope>NUCLEOTIDE SEQUENCE</scope>
    <source>
        <strain evidence="2">PC1</strain>
    </source>
</reference>
<feature type="non-terminal residue" evidence="2">
    <location>
        <position position="103"/>
    </location>
</feature>
<proteinExistence type="predicted"/>
<protein>
    <submittedName>
        <fullName evidence="2">Uncharacterized protein</fullName>
    </submittedName>
</protein>
<gene>
    <name evidence="2" type="ORF">TPC1_13288</name>
</gene>
<evidence type="ECO:0000313" key="2">
    <source>
        <dbReference type="EMBL" id="JAP94163.1"/>
    </source>
</evidence>
<feature type="compositionally biased region" description="Basic residues" evidence="1">
    <location>
        <begin position="84"/>
        <end position="103"/>
    </location>
</feature>
<sequence length="103" mass="12205">LGQKKGSALHRGWRDHEKPKIINVMSFDHSKRLYDERKQMKEIEKQVKELAAKQREALKEQIQQKRERQAKSAERELQGGQKVGQKRVKNLNKKQMSKMGIRK</sequence>
<feature type="non-terminal residue" evidence="2">
    <location>
        <position position="1"/>
    </location>
</feature>
<name>A0A146KBI6_9EUKA</name>
<feature type="compositionally biased region" description="Basic and acidic residues" evidence="1">
    <location>
        <begin position="59"/>
        <end position="77"/>
    </location>
</feature>